<dbReference type="GO" id="GO:0000160">
    <property type="term" value="P:phosphorelay signal transduction system"/>
    <property type="evidence" value="ECO:0007669"/>
    <property type="project" value="InterPro"/>
</dbReference>
<accession>A0A7S2NYG0</accession>
<evidence type="ECO:0000259" key="2">
    <source>
        <dbReference type="PROSITE" id="PS50894"/>
    </source>
</evidence>
<organism evidence="3">
    <name type="scientific">Leptocylindrus danicus</name>
    <dbReference type="NCBI Taxonomy" id="163516"/>
    <lineage>
        <taxon>Eukaryota</taxon>
        <taxon>Sar</taxon>
        <taxon>Stramenopiles</taxon>
        <taxon>Ochrophyta</taxon>
        <taxon>Bacillariophyta</taxon>
        <taxon>Coscinodiscophyceae</taxon>
        <taxon>Chaetocerotophycidae</taxon>
        <taxon>Leptocylindrales</taxon>
        <taxon>Leptocylindraceae</taxon>
        <taxon>Leptocylindrus</taxon>
    </lineage>
</organism>
<dbReference type="SUPFAM" id="SSF47226">
    <property type="entry name" value="Histidine-containing phosphotransfer domain, HPT domain"/>
    <property type="match status" value="1"/>
</dbReference>
<name>A0A7S2NYG0_9STRA</name>
<evidence type="ECO:0000256" key="1">
    <source>
        <dbReference type="PROSITE-ProRule" id="PRU00110"/>
    </source>
</evidence>
<dbReference type="Gene3D" id="1.20.120.160">
    <property type="entry name" value="HPT domain"/>
    <property type="match status" value="1"/>
</dbReference>
<evidence type="ECO:0000313" key="3">
    <source>
        <dbReference type="EMBL" id="CAD9565360.1"/>
    </source>
</evidence>
<gene>
    <name evidence="3" type="ORF">LDAN0321_LOCUS4938</name>
</gene>
<dbReference type="InterPro" id="IPR008207">
    <property type="entry name" value="Sig_transdc_His_kin_Hpt_dom"/>
</dbReference>
<dbReference type="AlphaFoldDB" id="A0A7S2NYG0"/>
<dbReference type="PROSITE" id="PS50894">
    <property type="entry name" value="HPT"/>
    <property type="match status" value="1"/>
</dbReference>
<reference evidence="3" key="1">
    <citation type="submission" date="2021-01" db="EMBL/GenBank/DDBJ databases">
        <authorList>
            <person name="Corre E."/>
            <person name="Pelletier E."/>
            <person name="Niang G."/>
            <person name="Scheremetjew M."/>
            <person name="Finn R."/>
            <person name="Kale V."/>
            <person name="Holt S."/>
            <person name="Cochrane G."/>
            <person name="Meng A."/>
            <person name="Brown T."/>
            <person name="Cohen L."/>
        </authorList>
    </citation>
    <scope>NUCLEOTIDE SEQUENCE</scope>
    <source>
        <strain evidence="3">B650</strain>
    </source>
</reference>
<protein>
    <recommendedName>
        <fullName evidence="2">HPt domain-containing protein</fullName>
    </recommendedName>
</protein>
<dbReference type="EMBL" id="HBGY01007859">
    <property type="protein sequence ID" value="CAD9565360.1"/>
    <property type="molecule type" value="Transcribed_RNA"/>
</dbReference>
<dbReference type="InterPro" id="IPR036641">
    <property type="entry name" value="HPT_dom_sf"/>
</dbReference>
<keyword evidence="1" id="KW-0597">Phosphoprotein</keyword>
<feature type="modified residue" description="Phosphohistidine" evidence="1">
    <location>
        <position position="63"/>
    </location>
</feature>
<dbReference type="Pfam" id="PF01627">
    <property type="entry name" value="Hpt"/>
    <property type="match status" value="1"/>
</dbReference>
<proteinExistence type="predicted"/>
<sequence>MATSDVINWDEAMEQVGDDEEFLRELLGDLRMEIEAQLGKIDEALRAHTLTPEMYQVVARAAHVVKGASSNLMCGQLRIASSQLELDANQSASRESLLGTYKELLVAMNNYRGMCDHLGV</sequence>
<feature type="domain" description="HPt" evidence="2">
    <location>
        <begin position="19"/>
        <end position="120"/>
    </location>
</feature>